<feature type="region of interest" description="Disordered" evidence="8">
    <location>
        <begin position="242"/>
        <end position="315"/>
    </location>
</feature>
<dbReference type="PANTHER" id="PTHR46543">
    <property type="entry name" value="ZINC FINGER CCHC DOMAIN-CONTAINING PROTEIN 7"/>
    <property type="match status" value="1"/>
</dbReference>
<name>H8WXS4_CANO9</name>
<dbReference type="Gene3D" id="4.10.60.10">
    <property type="entry name" value="Zinc finger, CCHC-type"/>
    <property type="match status" value="2"/>
</dbReference>
<feature type="compositionally biased region" description="Basic residues" evidence="8">
    <location>
        <begin position="392"/>
        <end position="401"/>
    </location>
</feature>
<protein>
    <recommendedName>
        <fullName evidence="9">CCHC-type domain-containing protein</fullName>
    </recommendedName>
</protein>
<evidence type="ECO:0000256" key="6">
    <source>
        <dbReference type="ARBA" id="ARBA00023242"/>
    </source>
</evidence>
<comment type="subcellular location">
    <subcellularLocation>
        <location evidence="1">Nucleus</location>
    </subcellularLocation>
</comment>
<dbReference type="GO" id="GO:0071039">
    <property type="term" value="P:nuclear polyadenylation-dependent CUT catabolic process"/>
    <property type="evidence" value="ECO:0007669"/>
    <property type="project" value="TreeGrafter"/>
</dbReference>
<dbReference type="GO" id="GO:0071038">
    <property type="term" value="P:TRAMP-dependent tRNA surveillance pathway"/>
    <property type="evidence" value="ECO:0007669"/>
    <property type="project" value="TreeGrafter"/>
</dbReference>
<dbReference type="PIRSF" id="PIRSF018162">
    <property type="entry name" value="PolyA_pol_Air1/2"/>
    <property type="match status" value="1"/>
</dbReference>
<evidence type="ECO:0000313" key="10">
    <source>
        <dbReference type="EMBL" id="CCG20871.1"/>
    </source>
</evidence>
<keyword evidence="4 7" id="KW-0863">Zinc-finger</keyword>
<dbReference type="eggNOG" id="KOG4400">
    <property type="taxonomic scope" value="Eukaryota"/>
</dbReference>
<proteinExistence type="predicted"/>
<evidence type="ECO:0000256" key="8">
    <source>
        <dbReference type="SAM" id="MobiDB-lite"/>
    </source>
</evidence>
<reference evidence="10 11" key="1">
    <citation type="journal article" date="2012" name="PLoS ONE">
        <title>Sequence and analysis of the genome of the pathogenic yeast Candida orthopsilosis.</title>
        <authorList>
            <person name="Riccombeni A."/>
            <person name="Vidanes G."/>
            <person name="Proux-Wera E."/>
            <person name="Wolfe K.H."/>
            <person name="Butler G."/>
        </authorList>
    </citation>
    <scope>NUCLEOTIDE SEQUENCE [LARGE SCALE GENOMIC DNA]</scope>
    <source>
        <strain evidence="10 11">Co 90-125</strain>
    </source>
</reference>
<dbReference type="InterPro" id="IPR051644">
    <property type="entry name" value="TRAMP_AT-DNA-binding"/>
</dbReference>
<feature type="compositionally biased region" description="Polar residues" evidence="8">
    <location>
        <begin position="242"/>
        <end position="254"/>
    </location>
</feature>
<dbReference type="Pfam" id="PF00098">
    <property type="entry name" value="zf-CCHC"/>
    <property type="match status" value="1"/>
</dbReference>
<dbReference type="InterPro" id="IPR036875">
    <property type="entry name" value="Znf_CCHC_sf"/>
</dbReference>
<feature type="domain" description="CCHC-type" evidence="9">
    <location>
        <begin position="192"/>
        <end position="205"/>
    </location>
</feature>
<dbReference type="PANTHER" id="PTHR46543:SF1">
    <property type="entry name" value="ZINC FINGER CCHC DOMAIN-CONTAINING PROTEIN 7"/>
    <property type="match status" value="1"/>
</dbReference>
<dbReference type="InterPro" id="IPR001878">
    <property type="entry name" value="Znf_CCHC"/>
</dbReference>
<evidence type="ECO:0000256" key="7">
    <source>
        <dbReference type="PROSITE-ProRule" id="PRU00047"/>
    </source>
</evidence>
<dbReference type="GO" id="GO:0071031">
    <property type="term" value="P:nuclear mRNA surveillance of mRNA 3'-end processing"/>
    <property type="evidence" value="ECO:0007669"/>
    <property type="project" value="TreeGrafter"/>
</dbReference>
<evidence type="ECO:0000313" key="11">
    <source>
        <dbReference type="Proteomes" id="UP000005018"/>
    </source>
</evidence>
<dbReference type="KEGG" id="cot:CORT_0A04830"/>
<gene>
    <name evidence="10" type="ORF">CORT_0A04830</name>
</gene>
<dbReference type="SUPFAM" id="SSF57756">
    <property type="entry name" value="Retrovirus zinc finger-like domains"/>
    <property type="match status" value="2"/>
</dbReference>
<dbReference type="GeneID" id="14537213"/>
<feature type="region of interest" description="Disordered" evidence="8">
    <location>
        <begin position="341"/>
        <end position="401"/>
    </location>
</feature>
<dbReference type="SMART" id="SM00343">
    <property type="entry name" value="ZnF_C2HC"/>
    <property type="match status" value="5"/>
</dbReference>
<feature type="compositionally biased region" description="Polar residues" evidence="8">
    <location>
        <begin position="273"/>
        <end position="291"/>
    </location>
</feature>
<dbReference type="GO" id="GO:0071035">
    <property type="term" value="P:nuclear polyadenylation-dependent rRNA catabolic process"/>
    <property type="evidence" value="ECO:0007669"/>
    <property type="project" value="TreeGrafter"/>
</dbReference>
<organism evidence="10 11">
    <name type="scientific">Candida orthopsilosis (strain 90-125)</name>
    <name type="common">Yeast</name>
    <dbReference type="NCBI Taxonomy" id="1136231"/>
    <lineage>
        <taxon>Eukaryota</taxon>
        <taxon>Fungi</taxon>
        <taxon>Dikarya</taxon>
        <taxon>Ascomycota</taxon>
        <taxon>Saccharomycotina</taxon>
        <taxon>Pichiomycetes</taxon>
        <taxon>Debaryomycetaceae</taxon>
        <taxon>Candida/Lodderomyces clade</taxon>
        <taxon>Candida</taxon>
    </lineage>
</organism>
<keyword evidence="3" id="KW-0677">Repeat</keyword>
<evidence type="ECO:0000256" key="2">
    <source>
        <dbReference type="ARBA" id="ARBA00022723"/>
    </source>
</evidence>
<accession>H8WXS4</accession>
<feature type="domain" description="CCHC-type" evidence="9">
    <location>
        <begin position="129"/>
        <end position="144"/>
    </location>
</feature>
<dbReference type="PROSITE" id="PS50158">
    <property type="entry name" value="ZF_CCHC"/>
    <property type="match status" value="2"/>
</dbReference>
<keyword evidence="5" id="KW-0862">Zinc</keyword>
<feature type="compositionally biased region" description="Low complexity" evidence="8">
    <location>
        <begin position="362"/>
        <end position="375"/>
    </location>
</feature>
<keyword evidence="6" id="KW-0539">Nucleus</keyword>
<dbReference type="GO" id="GO:0008270">
    <property type="term" value="F:zinc ion binding"/>
    <property type="evidence" value="ECO:0007669"/>
    <property type="project" value="UniProtKB-KW"/>
</dbReference>
<dbReference type="GO" id="GO:0003723">
    <property type="term" value="F:RNA binding"/>
    <property type="evidence" value="ECO:0007669"/>
    <property type="project" value="TreeGrafter"/>
</dbReference>
<sequence>MSGILPFVEDTIGEKLKRHKHEPVSIESIIRGDETTPPVNTTNKKDESIASFAIEEVNDDPDELINLRGEGRYFGVIDPDNENQQSSGPICDNCQERGHRRAQCKVVICHKCGKVGDHYESQCPSTVVCLRCGEKGHYISQCKSKVRKRQYCRSCDTFQHGDEDCPSIWRSYLTKRTANEDEESLVLPNIYCYNCGSDEHFGDECGKQRSSRIPNLGSAFSGNNLPRNLRPLYFHRLKSSEAGSSSDYDYNPNLTPRDYNSEYDPRETRKRVNNFNFNGNSPSYSQQQPSRTGFIPMNNGGSRFPSGPSSKNYQNGFGNNFDSYGSINGYGNNTYGRSSYGNDDFGKSSSGSNSKRGNRQPSRSGFVGSNSSSKGIRITKPSRSGLIENSKSKHKRKHIRY</sequence>
<dbReference type="OrthoDB" id="7608935at2759"/>
<dbReference type="EMBL" id="HE681719">
    <property type="protein sequence ID" value="CCG20871.1"/>
    <property type="molecule type" value="Genomic_DNA"/>
</dbReference>
<keyword evidence="2" id="KW-0479">Metal-binding</keyword>
<dbReference type="AlphaFoldDB" id="H8WXS4"/>
<dbReference type="GO" id="GO:0043633">
    <property type="term" value="P:polyadenylation-dependent RNA catabolic process"/>
    <property type="evidence" value="ECO:0007669"/>
    <property type="project" value="InterPro"/>
</dbReference>
<dbReference type="RefSeq" id="XP_003866311.1">
    <property type="nucleotide sequence ID" value="XM_003866263.1"/>
</dbReference>
<evidence type="ECO:0000256" key="3">
    <source>
        <dbReference type="ARBA" id="ARBA00022737"/>
    </source>
</evidence>
<dbReference type="InterPro" id="IPR016713">
    <property type="entry name" value="Air1/2_Saccharomycetales"/>
</dbReference>
<evidence type="ECO:0000256" key="4">
    <source>
        <dbReference type="ARBA" id="ARBA00022771"/>
    </source>
</evidence>
<evidence type="ECO:0000256" key="5">
    <source>
        <dbReference type="ARBA" id="ARBA00022833"/>
    </source>
</evidence>
<dbReference type="HOGENOM" id="CLU_049076_0_0_1"/>
<dbReference type="GO" id="GO:0071037">
    <property type="term" value="P:nuclear polyadenylation-dependent snRNA catabolic process"/>
    <property type="evidence" value="ECO:0007669"/>
    <property type="project" value="TreeGrafter"/>
</dbReference>
<evidence type="ECO:0000259" key="9">
    <source>
        <dbReference type="PROSITE" id="PS50158"/>
    </source>
</evidence>
<dbReference type="GO" id="GO:0071036">
    <property type="term" value="P:nuclear polyadenylation-dependent snoRNA catabolic process"/>
    <property type="evidence" value="ECO:0007669"/>
    <property type="project" value="TreeGrafter"/>
</dbReference>
<dbReference type="GO" id="GO:0031499">
    <property type="term" value="C:TRAMP complex"/>
    <property type="evidence" value="ECO:0007669"/>
    <property type="project" value="TreeGrafter"/>
</dbReference>
<evidence type="ECO:0000256" key="1">
    <source>
        <dbReference type="ARBA" id="ARBA00004123"/>
    </source>
</evidence>
<keyword evidence="11" id="KW-1185">Reference proteome</keyword>
<dbReference type="Proteomes" id="UP000005018">
    <property type="component" value="Chromosome 1"/>
</dbReference>